<dbReference type="InterPro" id="IPR004556">
    <property type="entry name" value="HemK-like"/>
</dbReference>
<evidence type="ECO:0000313" key="8">
    <source>
        <dbReference type="EMBL" id="KKM98842.1"/>
    </source>
</evidence>
<protein>
    <recommendedName>
        <fullName evidence="1">peptide chain release factor N(5)-glutamine methyltransferase</fullName>
        <ecNumber evidence="1">2.1.1.297</ecNumber>
    </recommendedName>
</protein>
<dbReference type="Gene3D" id="3.40.50.150">
    <property type="entry name" value="Vaccinia Virus protein VP39"/>
    <property type="match status" value="1"/>
</dbReference>
<dbReference type="CDD" id="cd02440">
    <property type="entry name" value="AdoMet_MTases"/>
    <property type="match status" value="1"/>
</dbReference>
<dbReference type="InterPro" id="IPR007848">
    <property type="entry name" value="Small_mtfrase_dom"/>
</dbReference>
<evidence type="ECO:0000256" key="2">
    <source>
        <dbReference type="ARBA" id="ARBA00022603"/>
    </source>
</evidence>
<dbReference type="InterPro" id="IPR029063">
    <property type="entry name" value="SAM-dependent_MTases_sf"/>
</dbReference>
<dbReference type="AlphaFoldDB" id="A0A0F9Q076"/>
<evidence type="ECO:0000256" key="4">
    <source>
        <dbReference type="ARBA" id="ARBA00022691"/>
    </source>
</evidence>
<proteinExistence type="inferred from homology"/>
<reference evidence="8" key="1">
    <citation type="journal article" date="2015" name="Nature">
        <title>Complex archaea that bridge the gap between prokaryotes and eukaryotes.</title>
        <authorList>
            <person name="Spang A."/>
            <person name="Saw J.H."/>
            <person name="Jorgensen S.L."/>
            <person name="Zaremba-Niedzwiedzka K."/>
            <person name="Martijn J."/>
            <person name="Lind A.E."/>
            <person name="van Eijk R."/>
            <person name="Schleper C."/>
            <person name="Guy L."/>
            <person name="Ettema T.J."/>
        </authorList>
    </citation>
    <scope>NUCLEOTIDE SEQUENCE</scope>
</reference>
<dbReference type="InterPro" id="IPR040758">
    <property type="entry name" value="PrmC_N"/>
</dbReference>
<dbReference type="Gene3D" id="1.10.8.10">
    <property type="entry name" value="DNA helicase RuvA subunit, C-terminal domain"/>
    <property type="match status" value="1"/>
</dbReference>
<dbReference type="GO" id="GO:0003676">
    <property type="term" value="F:nucleic acid binding"/>
    <property type="evidence" value="ECO:0007669"/>
    <property type="project" value="InterPro"/>
</dbReference>
<sequence>MVRNWTIKKAIDWAFQYLERRRIENPHLNAELLVSYVLGKTRLKLYLEREHLLSPWELSLFKELVIQRSHYIPLAYLTEEQDFMGIKFRVTSDVHIPRPETEILVEESLEAIKRMVFPAKREETLDDFVIIDLGTGCGNIAIKLAKELEKSKVYAVDISSKALKVAQGNAKFHNLDKKISFLLGDLFFPLAHLKLEGKVNLIISNPPYVSSKEMDNLPLEVQREPKVALEGGDDGLSVYRRIISQGARFLRKTGFLALEMGHKQAERIRELILAQEELSTPQVIPDYEGIERVILTRKRI</sequence>
<accession>A0A0F9Q076</accession>
<dbReference type="HAMAP" id="MF_02126">
    <property type="entry name" value="RF_methyltr_PrmC"/>
    <property type="match status" value="1"/>
</dbReference>
<evidence type="ECO:0000259" key="6">
    <source>
        <dbReference type="Pfam" id="PF05175"/>
    </source>
</evidence>
<comment type="caution">
    <text evidence="8">The sequence shown here is derived from an EMBL/GenBank/DDBJ whole genome shotgun (WGS) entry which is preliminary data.</text>
</comment>
<dbReference type="PANTHER" id="PTHR18895">
    <property type="entry name" value="HEMK METHYLTRANSFERASE"/>
    <property type="match status" value="1"/>
</dbReference>
<comment type="catalytic activity">
    <reaction evidence="5">
        <text>L-glutaminyl-[peptide chain release factor] + S-adenosyl-L-methionine = N(5)-methyl-L-glutaminyl-[peptide chain release factor] + S-adenosyl-L-homocysteine + H(+)</text>
        <dbReference type="Rhea" id="RHEA:42896"/>
        <dbReference type="Rhea" id="RHEA-COMP:10271"/>
        <dbReference type="Rhea" id="RHEA-COMP:10272"/>
        <dbReference type="ChEBI" id="CHEBI:15378"/>
        <dbReference type="ChEBI" id="CHEBI:30011"/>
        <dbReference type="ChEBI" id="CHEBI:57856"/>
        <dbReference type="ChEBI" id="CHEBI:59789"/>
        <dbReference type="ChEBI" id="CHEBI:61891"/>
        <dbReference type="EC" id="2.1.1.297"/>
    </reaction>
</comment>
<dbReference type="SUPFAM" id="SSF53335">
    <property type="entry name" value="S-adenosyl-L-methionine-dependent methyltransferases"/>
    <property type="match status" value="1"/>
</dbReference>
<dbReference type="InterPro" id="IPR050320">
    <property type="entry name" value="N5-glutamine_MTase"/>
</dbReference>
<dbReference type="EMBL" id="LAZR01005569">
    <property type="protein sequence ID" value="KKM98842.1"/>
    <property type="molecule type" value="Genomic_DNA"/>
</dbReference>
<dbReference type="PROSITE" id="PS00092">
    <property type="entry name" value="N6_MTASE"/>
    <property type="match status" value="1"/>
</dbReference>
<dbReference type="GO" id="GO:0102559">
    <property type="term" value="F:peptide chain release factor N(5)-glutamine methyltransferase activity"/>
    <property type="evidence" value="ECO:0007669"/>
    <property type="project" value="UniProtKB-EC"/>
</dbReference>
<keyword evidence="4" id="KW-0949">S-adenosyl-L-methionine</keyword>
<dbReference type="NCBIfam" id="TIGR03534">
    <property type="entry name" value="RF_mod_PrmC"/>
    <property type="match status" value="1"/>
</dbReference>
<keyword evidence="2" id="KW-0489">Methyltransferase</keyword>
<evidence type="ECO:0000256" key="5">
    <source>
        <dbReference type="ARBA" id="ARBA00048391"/>
    </source>
</evidence>
<dbReference type="Pfam" id="PF05175">
    <property type="entry name" value="MTS"/>
    <property type="match status" value="1"/>
</dbReference>
<dbReference type="InterPro" id="IPR002052">
    <property type="entry name" value="DNA_methylase_N6_adenine_CS"/>
</dbReference>
<feature type="domain" description="Methyltransferase small" evidence="6">
    <location>
        <begin position="129"/>
        <end position="214"/>
    </location>
</feature>
<dbReference type="Pfam" id="PF17827">
    <property type="entry name" value="PrmC_N"/>
    <property type="match status" value="1"/>
</dbReference>
<gene>
    <name evidence="8" type="ORF">LCGC14_1153790</name>
</gene>
<dbReference type="InterPro" id="IPR019874">
    <property type="entry name" value="RF_methyltr_PrmC"/>
</dbReference>
<evidence type="ECO:0000256" key="1">
    <source>
        <dbReference type="ARBA" id="ARBA00012771"/>
    </source>
</evidence>
<keyword evidence="3" id="KW-0808">Transferase</keyword>
<evidence type="ECO:0000259" key="7">
    <source>
        <dbReference type="Pfam" id="PF17827"/>
    </source>
</evidence>
<dbReference type="GO" id="GO:0032259">
    <property type="term" value="P:methylation"/>
    <property type="evidence" value="ECO:0007669"/>
    <property type="project" value="UniProtKB-KW"/>
</dbReference>
<dbReference type="PANTHER" id="PTHR18895:SF74">
    <property type="entry name" value="MTRF1L RELEASE FACTOR GLUTAMINE METHYLTRANSFERASE"/>
    <property type="match status" value="1"/>
</dbReference>
<dbReference type="NCBIfam" id="TIGR00536">
    <property type="entry name" value="hemK_fam"/>
    <property type="match status" value="1"/>
</dbReference>
<feature type="domain" description="Release factor glutamine methyltransferase N-terminal" evidence="7">
    <location>
        <begin position="10"/>
        <end position="78"/>
    </location>
</feature>
<name>A0A0F9Q076_9ZZZZ</name>
<organism evidence="8">
    <name type="scientific">marine sediment metagenome</name>
    <dbReference type="NCBI Taxonomy" id="412755"/>
    <lineage>
        <taxon>unclassified sequences</taxon>
        <taxon>metagenomes</taxon>
        <taxon>ecological metagenomes</taxon>
    </lineage>
</organism>
<dbReference type="EC" id="2.1.1.297" evidence="1"/>
<evidence type="ECO:0000256" key="3">
    <source>
        <dbReference type="ARBA" id="ARBA00022679"/>
    </source>
</evidence>